<proteinExistence type="predicted"/>
<name>A0ABP7WQZ6_9SPHI</name>
<keyword evidence="1" id="KW-0732">Signal</keyword>
<feature type="chain" id="PRO_5045753713" description="Beta-galactosidase-like protein" evidence="1">
    <location>
        <begin position="20"/>
        <end position="726"/>
    </location>
</feature>
<keyword evidence="3" id="KW-1185">Reference proteome</keyword>
<protein>
    <recommendedName>
        <fullName evidence="4">Beta-galactosidase-like protein</fullName>
    </recommendedName>
</protein>
<gene>
    <name evidence="2" type="ORF">GCM10022392_16870</name>
</gene>
<comment type="caution">
    <text evidence="2">The sequence shown here is derived from an EMBL/GenBank/DDBJ whole genome shotgun (WGS) entry which is preliminary data.</text>
</comment>
<accession>A0ABP7WQZ6</accession>
<dbReference type="EMBL" id="BAABCV010000005">
    <property type="protein sequence ID" value="GAA4094677.1"/>
    <property type="molecule type" value="Genomic_DNA"/>
</dbReference>
<evidence type="ECO:0008006" key="4">
    <source>
        <dbReference type="Google" id="ProtNLM"/>
    </source>
</evidence>
<sequence>MKKTLLLLSLIAASATISAQVKPAPALPQKTAFQTGSPWIPQIDVRSDMAIVYGTNDRPDLTFEQRVQSWRDHGYQTAFMTGIAWGNYADYFLGKWDGHNHLDVAQVEKDGTPIMHGHNIPYVVPIPSYIEYMKTGVIKRVIDVGIKEIFLEEPEFWMRGGYSVHFKEEWQKFYSFPWKAQDESPENTYLSNKLKYHLYYEAIKQVSDYAKAYAKSKGINVKVYIATHSLVNYSSWRIVSPEASLASLPGIDGYIAQVWTGTAREATYFNGERKERVFENAFLEYGSMVSMTAPTKRKLFFLTDPIEDARRDWADYKRNYQATFTAKLLYPVVANYEVMPWPERIYTGKYKMANSDSSVYIPKYYSTQMQIMVNSLNSIPVSANKVSGVNGVGVLMSNSLMFQRFPTHNGFEDPQFSIFYGQTLPLVKRGVPVQTVHMENLGYPATLKNIKVLVISYSNMKPHSAQVHKQLVAWVKKGGELIYVGKDDDPYQSVMEWWNTKGNNYTAPSQHLFKLLGIDPQSGTKKYKVGLGHVYVLRENPKDFVMQANNDGNYLNTVKEAYEADAKAGKLVFKNNLYLERGPYDIIAVLNENPDTKPYIVKGPVIDLFDPQLPVLAEKTVNPGEQSYLFDVKRVVNKTRPQVLASASRVTDEKIAAGKYSFVAKSPINTQNAMRILLPSAAKHIIVTDAKGQAITDVQSSWDASSKTLFLGYANSPDGIHVSIGW</sequence>
<reference evidence="3" key="1">
    <citation type="journal article" date="2019" name="Int. J. Syst. Evol. Microbiol.">
        <title>The Global Catalogue of Microorganisms (GCM) 10K type strain sequencing project: providing services to taxonomists for standard genome sequencing and annotation.</title>
        <authorList>
            <consortium name="The Broad Institute Genomics Platform"/>
            <consortium name="The Broad Institute Genome Sequencing Center for Infectious Disease"/>
            <person name="Wu L."/>
            <person name="Ma J."/>
        </authorList>
    </citation>
    <scope>NUCLEOTIDE SEQUENCE [LARGE SCALE GENOMIC DNA]</scope>
    <source>
        <strain evidence="3">JCM 17085</strain>
    </source>
</reference>
<dbReference type="Proteomes" id="UP001500841">
    <property type="component" value="Unassembled WGS sequence"/>
</dbReference>
<evidence type="ECO:0000313" key="3">
    <source>
        <dbReference type="Proteomes" id="UP001500841"/>
    </source>
</evidence>
<dbReference type="RefSeq" id="WP_345102876.1">
    <property type="nucleotide sequence ID" value="NZ_BAABCV010000005.1"/>
</dbReference>
<organism evidence="2 3">
    <name type="scientific">Mucilaginibacter panaciglaebae</name>
    <dbReference type="NCBI Taxonomy" id="502331"/>
    <lineage>
        <taxon>Bacteria</taxon>
        <taxon>Pseudomonadati</taxon>
        <taxon>Bacteroidota</taxon>
        <taxon>Sphingobacteriia</taxon>
        <taxon>Sphingobacteriales</taxon>
        <taxon>Sphingobacteriaceae</taxon>
        <taxon>Mucilaginibacter</taxon>
    </lineage>
</organism>
<evidence type="ECO:0000256" key="1">
    <source>
        <dbReference type="SAM" id="SignalP"/>
    </source>
</evidence>
<evidence type="ECO:0000313" key="2">
    <source>
        <dbReference type="EMBL" id="GAA4094677.1"/>
    </source>
</evidence>
<feature type="signal peptide" evidence="1">
    <location>
        <begin position="1"/>
        <end position="19"/>
    </location>
</feature>